<dbReference type="RefSeq" id="XP_022775512.1">
    <property type="nucleotide sequence ID" value="XM_022919777.1"/>
</dbReference>
<dbReference type="OrthoDB" id="5279713at2759"/>
<dbReference type="CDD" id="cd14798">
    <property type="entry name" value="RX-CC_like"/>
    <property type="match status" value="1"/>
</dbReference>
<organism evidence="11 12">
    <name type="scientific">Durio zibethinus</name>
    <name type="common">Durian</name>
    <dbReference type="NCBI Taxonomy" id="66656"/>
    <lineage>
        <taxon>Eukaryota</taxon>
        <taxon>Viridiplantae</taxon>
        <taxon>Streptophyta</taxon>
        <taxon>Embryophyta</taxon>
        <taxon>Tracheophyta</taxon>
        <taxon>Spermatophyta</taxon>
        <taxon>Magnoliopsida</taxon>
        <taxon>eudicotyledons</taxon>
        <taxon>Gunneridae</taxon>
        <taxon>Pentapetalae</taxon>
        <taxon>rosids</taxon>
        <taxon>malvids</taxon>
        <taxon>Malvales</taxon>
        <taxon>Malvaceae</taxon>
        <taxon>Helicteroideae</taxon>
        <taxon>Durio</taxon>
    </lineage>
</organism>
<name>A0A6P6BEI7_DURZI</name>
<feature type="domain" description="NB-ARC" evidence="7">
    <location>
        <begin position="179"/>
        <end position="348"/>
    </location>
</feature>
<evidence type="ECO:0000256" key="5">
    <source>
        <dbReference type="ARBA" id="ARBA00022840"/>
    </source>
</evidence>
<feature type="coiled-coil region" evidence="6">
    <location>
        <begin position="18"/>
        <end position="55"/>
    </location>
</feature>
<keyword evidence="1" id="KW-0433">Leucine-rich repeat</keyword>
<proteinExistence type="predicted"/>
<keyword evidence="6" id="KW-0175">Coiled coil</keyword>
<dbReference type="InterPro" id="IPR056789">
    <property type="entry name" value="LRR_R13L1-DRL21"/>
</dbReference>
<keyword evidence="3" id="KW-0547">Nucleotide-binding</keyword>
<dbReference type="InterPro" id="IPR002182">
    <property type="entry name" value="NB-ARC"/>
</dbReference>
<dbReference type="GO" id="GO:0051707">
    <property type="term" value="P:response to other organism"/>
    <property type="evidence" value="ECO:0007669"/>
    <property type="project" value="UniProtKB-ARBA"/>
</dbReference>
<evidence type="ECO:0000256" key="1">
    <source>
        <dbReference type="ARBA" id="ARBA00022614"/>
    </source>
</evidence>
<dbReference type="InterPro" id="IPR038005">
    <property type="entry name" value="RX-like_CC"/>
</dbReference>
<evidence type="ECO:0000256" key="6">
    <source>
        <dbReference type="SAM" id="Coils"/>
    </source>
</evidence>
<gene>
    <name evidence="12" type="primary">LOC111317317</name>
</gene>
<evidence type="ECO:0000256" key="4">
    <source>
        <dbReference type="ARBA" id="ARBA00022821"/>
    </source>
</evidence>
<sequence length="702" mass="80541">MAEALVSSILKKLAAITIENARQELKLVTDVEKEVEKLESNFKAIHDALEDAEEKQIVEKDVKGWLDKLKEVSYDMEDVLDEWSTALSKLQTDPELVASASTPERMVCPFISCFSFGRRVVRRHDIAIKIKGINERLDEIAKEKERYHLTKRETKQPRRVESTSFIDVSKLHGRNEIKEEIVNKLLNETSEEGCIQTISLVGMGGIGKTALAQMVFDDVKRRKSFDKTVWVCVSDFFDQSKIAREILEGLDGGSTNFQYPISLQSLLDKICEKIKTSKLFLVFDDVWTDDGRNWESLKATFQHCLKGSRILVTTRKESVVQVMESSHIFRLEQLSDEVCWMILSQVAFIGREGSECEVLKGVGMEIAKKCKGLPLAAKTLGSLLREKRSRVEWENVLNSEFWKLDIAEKDIFTPLLLSYYDLPSTIRRCLLYCAIFPKDYVMLRDELILHWMVQGFLNFDDNLEMEVKGEEYFYHLAGRSFFQDFKKDTSGNIYECKMHDLVHDFLQFLTKDEIVAEEINSVETLKLDLSSKKARHSRITIGQGKRFPVCINGVEKLRSLITIVQGMFCLNLTKLPDEMKKLINLKYLYTSTCVGLAYYPKGIGRLTGLRRLDRIIARVDRNDATEFSVGDLENLDLLCEGLQLDMEGNSIDSEEAKRAKLHNKIHLTKMTMTWAGIGQREMRNNIVEALNPPLNLCLQWLS</sequence>
<dbReference type="KEGG" id="dzi:111317317"/>
<dbReference type="InterPro" id="IPR032675">
    <property type="entry name" value="LRR_dom_sf"/>
</dbReference>
<dbReference type="Gene3D" id="3.40.50.300">
    <property type="entry name" value="P-loop containing nucleotide triphosphate hydrolases"/>
    <property type="match status" value="1"/>
</dbReference>
<protein>
    <submittedName>
        <fullName evidence="12">Disease resistance protein RGA3</fullName>
    </submittedName>
</protein>
<evidence type="ECO:0000313" key="11">
    <source>
        <dbReference type="Proteomes" id="UP000515121"/>
    </source>
</evidence>
<reference evidence="12" key="1">
    <citation type="submission" date="2025-08" db="UniProtKB">
        <authorList>
            <consortium name="RefSeq"/>
        </authorList>
    </citation>
    <scope>IDENTIFICATION</scope>
    <source>
        <tissue evidence="12">Fruit stalk</tissue>
    </source>
</reference>
<dbReference type="SUPFAM" id="SSF52540">
    <property type="entry name" value="P-loop containing nucleoside triphosphate hydrolases"/>
    <property type="match status" value="1"/>
</dbReference>
<evidence type="ECO:0000313" key="12">
    <source>
        <dbReference type="RefSeq" id="XP_022775512.1"/>
    </source>
</evidence>
<dbReference type="GeneID" id="111317317"/>
<dbReference type="InterPro" id="IPR036388">
    <property type="entry name" value="WH-like_DNA-bd_sf"/>
</dbReference>
<dbReference type="Gene3D" id="1.10.8.430">
    <property type="entry name" value="Helical domain of apoptotic protease-activating factors"/>
    <property type="match status" value="1"/>
</dbReference>
<feature type="domain" description="Disease resistance protein winged helix" evidence="9">
    <location>
        <begin position="435"/>
        <end position="505"/>
    </location>
</feature>
<evidence type="ECO:0000256" key="3">
    <source>
        <dbReference type="ARBA" id="ARBA00022741"/>
    </source>
</evidence>
<keyword evidence="2" id="KW-0677">Repeat</keyword>
<keyword evidence="4" id="KW-0611">Plant defense</keyword>
<dbReference type="Proteomes" id="UP000515121">
    <property type="component" value="Unplaced"/>
</dbReference>
<feature type="domain" description="Disease resistance N-terminal" evidence="8">
    <location>
        <begin position="6"/>
        <end position="93"/>
    </location>
</feature>
<keyword evidence="5" id="KW-0067">ATP-binding</keyword>
<dbReference type="SUPFAM" id="SSF52058">
    <property type="entry name" value="L domain-like"/>
    <property type="match status" value="1"/>
</dbReference>
<accession>A0A6P6BEI7</accession>
<feature type="domain" description="R13L1/DRL21-like LRR repeat region" evidence="10">
    <location>
        <begin position="630"/>
        <end position="696"/>
    </location>
</feature>
<dbReference type="InterPro" id="IPR041118">
    <property type="entry name" value="Rx_N"/>
</dbReference>
<dbReference type="Pfam" id="PF23559">
    <property type="entry name" value="WHD_DRP"/>
    <property type="match status" value="1"/>
</dbReference>
<dbReference type="PANTHER" id="PTHR36766:SF45">
    <property type="entry name" value="NB-ARC DOMAIN-CONTAINING PROTEIN"/>
    <property type="match status" value="1"/>
</dbReference>
<dbReference type="GO" id="GO:0005524">
    <property type="term" value="F:ATP binding"/>
    <property type="evidence" value="ECO:0007669"/>
    <property type="project" value="UniProtKB-KW"/>
</dbReference>
<evidence type="ECO:0000259" key="9">
    <source>
        <dbReference type="Pfam" id="PF23559"/>
    </source>
</evidence>
<dbReference type="GO" id="GO:0043531">
    <property type="term" value="F:ADP binding"/>
    <property type="evidence" value="ECO:0007669"/>
    <property type="project" value="InterPro"/>
</dbReference>
<keyword evidence="11" id="KW-1185">Reference proteome</keyword>
<dbReference type="GO" id="GO:0006952">
    <property type="term" value="P:defense response"/>
    <property type="evidence" value="ECO:0007669"/>
    <property type="project" value="UniProtKB-KW"/>
</dbReference>
<dbReference type="Pfam" id="PF25019">
    <property type="entry name" value="LRR_R13L1-DRL21"/>
    <property type="match status" value="1"/>
</dbReference>
<evidence type="ECO:0000259" key="7">
    <source>
        <dbReference type="Pfam" id="PF00931"/>
    </source>
</evidence>
<dbReference type="InterPro" id="IPR058922">
    <property type="entry name" value="WHD_DRP"/>
</dbReference>
<dbReference type="Gene3D" id="3.80.10.10">
    <property type="entry name" value="Ribonuclease Inhibitor"/>
    <property type="match status" value="1"/>
</dbReference>
<dbReference type="InterPro" id="IPR042197">
    <property type="entry name" value="Apaf_helical"/>
</dbReference>
<dbReference type="Pfam" id="PF00931">
    <property type="entry name" value="NB-ARC"/>
    <property type="match status" value="1"/>
</dbReference>
<evidence type="ECO:0000259" key="10">
    <source>
        <dbReference type="Pfam" id="PF25019"/>
    </source>
</evidence>
<dbReference type="Gene3D" id="1.10.10.10">
    <property type="entry name" value="Winged helix-like DNA-binding domain superfamily/Winged helix DNA-binding domain"/>
    <property type="match status" value="1"/>
</dbReference>
<dbReference type="FunFam" id="1.10.10.10:FF:000322">
    <property type="entry name" value="Probable disease resistance protein At1g63360"/>
    <property type="match status" value="1"/>
</dbReference>
<evidence type="ECO:0000259" key="8">
    <source>
        <dbReference type="Pfam" id="PF18052"/>
    </source>
</evidence>
<dbReference type="InterPro" id="IPR027417">
    <property type="entry name" value="P-loop_NTPase"/>
</dbReference>
<dbReference type="Gene3D" id="1.20.5.4130">
    <property type="match status" value="1"/>
</dbReference>
<dbReference type="FunFam" id="3.40.50.300:FF:001091">
    <property type="entry name" value="Probable disease resistance protein At1g61300"/>
    <property type="match status" value="1"/>
</dbReference>
<evidence type="ECO:0000256" key="2">
    <source>
        <dbReference type="ARBA" id="ARBA00022737"/>
    </source>
</evidence>
<dbReference type="PRINTS" id="PR00364">
    <property type="entry name" value="DISEASERSIST"/>
</dbReference>
<dbReference type="Pfam" id="PF18052">
    <property type="entry name" value="Rx_N"/>
    <property type="match status" value="1"/>
</dbReference>
<dbReference type="AlphaFoldDB" id="A0A6P6BEI7"/>
<dbReference type="PANTHER" id="PTHR36766">
    <property type="entry name" value="PLANT BROAD-SPECTRUM MILDEW RESISTANCE PROTEIN RPW8"/>
    <property type="match status" value="1"/>
</dbReference>